<gene>
    <name evidence="1" type="ORF">FHS44_003877</name>
</gene>
<keyword evidence="2" id="KW-1185">Reference proteome</keyword>
<dbReference type="Gene3D" id="3.90.1150.30">
    <property type="match status" value="1"/>
</dbReference>
<reference evidence="1 2" key="1">
    <citation type="submission" date="2020-08" db="EMBL/GenBank/DDBJ databases">
        <title>Genomic Encyclopedia of Type Strains, Phase III (KMG-III): the genomes of soil and plant-associated and newly described type strains.</title>
        <authorList>
            <person name="Whitman W."/>
        </authorList>
    </citation>
    <scope>NUCLEOTIDE SEQUENCE [LARGE SCALE GENOMIC DNA]</scope>
    <source>
        <strain evidence="1 2">CECT 8840</strain>
    </source>
</reference>
<comment type="caution">
    <text evidence="1">The sequence shown here is derived from an EMBL/GenBank/DDBJ whole genome shotgun (WGS) entry which is preliminary data.</text>
</comment>
<proteinExistence type="predicted"/>
<dbReference type="Proteomes" id="UP000552644">
    <property type="component" value="Unassembled WGS sequence"/>
</dbReference>
<evidence type="ECO:0000313" key="1">
    <source>
        <dbReference type="EMBL" id="MBB4916789.1"/>
    </source>
</evidence>
<accession>A0A7W7QNN3</accession>
<dbReference type="EMBL" id="JACHJP010000003">
    <property type="protein sequence ID" value="MBB4916789.1"/>
    <property type="molecule type" value="Genomic_DNA"/>
</dbReference>
<dbReference type="SUPFAM" id="SSF142906">
    <property type="entry name" value="YjbR-like"/>
    <property type="match status" value="1"/>
</dbReference>
<evidence type="ECO:0008006" key="3">
    <source>
        <dbReference type="Google" id="ProtNLM"/>
    </source>
</evidence>
<sequence length="125" mass="13778">MSPDEFLRIASSLPGVELVQHSEEWVGLRVRGKGFGYLSEAKQSAQLKATLAEQAAMVGESPEVYGRSWTNGQFGWVEVRLELADPEELTEVVTEAWCLTAPRSLTADHERLLGLTPLPPDLVDD</sequence>
<evidence type="ECO:0000313" key="2">
    <source>
        <dbReference type="Proteomes" id="UP000552644"/>
    </source>
</evidence>
<dbReference type="InterPro" id="IPR038056">
    <property type="entry name" value="YjbR-like_sf"/>
</dbReference>
<dbReference type="RefSeq" id="WP_312863722.1">
    <property type="nucleotide sequence ID" value="NZ_JACHJP010000003.1"/>
</dbReference>
<protein>
    <recommendedName>
        <fullName evidence="3">MmcQ/YjbR family DNA-binding protein</fullName>
    </recommendedName>
</protein>
<organism evidence="1 2">
    <name type="scientific">Streptosporangium saharense</name>
    <dbReference type="NCBI Taxonomy" id="1706840"/>
    <lineage>
        <taxon>Bacteria</taxon>
        <taxon>Bacillati</taxon>
        <taxon>Actinomycetota</taxon>
        <taxon>Actinomycetes</taxon>
        <taxon>Streptosporangiales</taxon>
        <taxon>Streptosporangiaceae</taxon>
        <taxon>Streptosporangium</taxon>
    </lineage>
</organism>
<name>A0A7W7QNN3_9ACTN</name>
<dbReference type="AlphaFoldDB" id="A0A7W7QNN3"/>
<dbReference type="Pfam" id="PF04237">
    <property type="entry name" value="YjbR"/>
    <property type="match status" value="1"/>
</dbReference>
<dbReference type="InterPro" id="IPR058532">
    <property type="entry name" value="YjbR/MT2646/Rv2570-like"/>
</dbReference>